<evidence type="ECO:0000256" key="4">
    <source>
        <dbReference type="ARBA" id="ARBA00023004"/>
    </source>
</evidence>
<dbReference type="InterPro" id="IPR012910">
    <property type="entry name" value="Plug_dom"/>
</dbReference>
<keyword evidence="7" id="KW-0798">TonB box</keyword>
<sequence>MKDARAIRLHQRTALLGGIAIAVLWANPAAAAERQRYNLSSGNAAQRVQALAVQSGVQVMAPQEDLSGITTRPVTGEYTPVEAFRQMLGGTGLEVVANGEDTVIIRRASLAAQNPQYNDSADPMAMPGTEQAEEAEQDIVVTGSRIRRPGYDTLESTFVTDSELIEQRGYTNVVQALDETPGFVASGVNPTGASQGTFNAGQSFVDFLGLGSQRTLALINGRRAVTSNSISGSGNAAAPGQQVDLNVIPVGLIERVESIAIGGAPIYGSDAIAGTVNIILKDDYEGVSVTGQYGISERGDAEGWSIRGLAGANFADGRGNIAISAEHHDQKGVVLGERSGLFYAIPNSGPGPSNVVIEDLVYGYISEGGLPFNPNTFDFIRNGSGQRVQFANGDLIPFVPGPVVSDPFYNGGDGMRMADHYSLLSPTQRTIVSGIGHFDITPSIRWFGEASYARSEGKELSEVAAFTSPYISGTILPVSIDNAFLSADARNILAANGVTGDFILARNFSDLLDRGGLTVNTVNFFRAVTGLEGKFSLFGQPAGWDVSVNYGRSKATTELSYINESKLLAAIDAVSVGGNVVCASGGDCVPFNIFGENAFSDEAADYVLDDGRAVSLNTQFIVNANLNGALPFRIAAEPIEFNIGLEHRREKGSFTTDALLAGGTSLLGLNLASPYLPGKGKFNTKEAYGELSIPIVSASQDMAVIKSLSIDAAARYVDNSITGSDLTWTAGGRFAPRLPGILDGLLFRGTYTRAIRAPAVTELFSGASPTRGRLNDPCGANLFQEGDNPAVREANCRAELQAFGLTPETFNPTTFGVSPIGTISGNENLQNEKSRAWSAGVVFQPTRLPGFRFAADWTQIKLKGGIESLSINQVMAACYDSSDFPNNPACDQFRRLQSGEAGPGTENPIRIVGDVANGYSSGYINTASLKYSGLIMAGEYVFGVPSIESEGTIRLGAKAIYNDTYEFQTTASAPVSNSVGGVGLPKWSGQFNVGYRGSHLDLLLQALYTGPVKNDILATSDDIADEYNLISSYWRFNSTIGFRINDRFSAQLVINNLFDRKPSKSAIFSRSFGTYDLIGRRFLFSVTAGF</sequence>
<comment type="subcellular location">
    <subcellularLocation>
        <location evidence="1 7">Cell outer membrane</location>
    </subcellularLocation>
</comment>
<keyword evidence="10" id="KW-1185">Reference proteome</keyword>
<dbReference type="InterPro" id="IPR000531">
    <property type="entry name" value="Beta-barrel_TonB"/>
</dbReference>
<evidence type="ECO:0000256" key="1">
    <source>
        <dbReference type="ARBA" id="ARBA00004442"/>
    </source>
</evidence>
<evidence type="ECO:0000313" key="10">
    <source>
        <dbReference type="Proteomes" id="UP001259572"/>
    </source>
</evidence>
<dbReference type="Pfam" id="PF00593">
    <property type="entry name" value="TonB_dep_Rec_b-barrel"/>
    <property type="match status" value="1"/>
</dbReference>
<protein>
    <submittedName>
        <fullName evidence="9">TonB-dependent receptor</fullName>
    </submittedName>
</protein>
<proteinExistence type="inferred from homology"/>
<keyword evidence="2" id="KW-0813">Transport</keyword>
<dbReference type="InterPro" id="IPR011662">
    <property type="entry name" value="Secretin/TonB_short_N"/>
</dbReference>
<dbReference type="Gene3D" id="2.40.170.20">
    <property type="entry name" value="TonB-dependent receptor, beta-barrel domain"/>
    <property type="match status" value="1"/>
</dbReference>
<keyword evidence="3" id="KW-0410">Iron transport</keyword>
<accession>A0ABU3QAF8</accession>
<dbReference type="PANTHER" id="PTHR47234">
    <property type="match status" value="1"/>
</dbReference>
<dbReference type="Gene3D" id="3.55.50.30">
    <property type="match status" value="1"/>
</dbReference>
<reference evidence="9 10" key="1">
    <citation type="submission" date="2023-05" db="EMBL/GenBank/DDBJ databases">
        <authorList>
            <person name="Guo Y."/>
        </authorList>
    </citation>
    <scope>NUCLEOTIDE SEQUENCE [LARGE SCALE GENOMIC DNA]</scope>
    <source>
        <strain evidence="9 10">GR2756</strain>
    </source>
</reference>
<keyword evidence="3" id="KW-0406">Ion transport</keyword>
<comment type="similarity">
    <text evidence="7">Belongs to the TonB-dependent receptor family.</text>
</comment>
<name>A0ABU3QAF8_9SPHN</name>
<gene>
    <name evidence="9" type="ORF">RQX22_15235</name>
</gene>
<keyword evidence="5 7" id="KW-0472">Membrane</keyword>
<dbReference type="EMBL" id="JAVUPU010000008">
    <property type="protein sequence ID" value="MDT9600312.1"/>
    <property type="molecule type" value="Genomic_DNA"/>
</dbReference>
<keyword evidence="9" id="KW-0675">Receptor</keyword>
<dbReference type="PANTHER" id="PTHR47234:SF2">
    <property type="entry name" value="TONB-DEPENDENT RECEPTOR"/>
    <property type="match status" value="1"/>
</dbReference>
<evidence type="ECO:0000256" key="7">
    <source>
        <dbReference type="RuleBase" id="RU003357"/>
    </source>
</evidence>
<dbReference type="RefSeq" id="WP_315727411.1">
    <property type="nucleotide sequence ID" value="NZ_JAVUPU010000008.1"/>
</dbReference>
<feature type="domain" description="Secretin/TonB short N-terminal" evidence="8">
    <location>
        <begin position="57"/>
        <end position="108"/>
    </location>
</feature>
<evidence type="ECO:0000256" key="6">
    <source>
        <dbReference type="ARBA" id="ARBA00023237"/>
    </source>
</evidence>
<evidence type="ECO:0000313" key="9">
    <source>
        <dbReference type="EMBL" id="MDT9600312.1"/>
    </source>
</evidence>
<dbReference type="Proteomes" id="UP001259572">
    <property type="component" value="Unassembled WGS sequence"/>
</dbReference>
<dbReference type="InterPro" id="IPR036942">
    <property type="entry name" value="Beta-barrel_TonB_sf"/>
</dbReference>
<evidence type="ECO:0000256" key="2">
    <source>
        <dbReference type="ARBA" id="ARBA00022448"/>
    </source>
</evidence>
<dbReference type="Pfam" id="PF07715">
    <property type="entry name" value="Plug"/>
    <property type="match status" value="1"/>
</dbReference>
<evidence type="ECO:0000256" key="3">
    <source>
        <dbReference type="ARBA" id="ARBA00022496"/>
    </source>
</evidence>
<keyword evidence="4" id="KW-0408">Iron</keyword>
<dbReference type="SUPFAM" id="SSF56935">
    <property type="entry name" value="Porins"/>
    <property type="match status" value="1"/>
</dbReference>
<keyword evidence="6" id="KW-0998">Cell outer membrane</keyword>
<dbReference type="Gene3D" id="2.170.130.10">
    <property type="entry name" value="TonB-dependent receptor, plug domain"/>
    <property type="match status" value="1"/>
</dbReference>
<evidence type="ECO:0000256" key="5">
    <source>
        <dbReference type="ARBA" id="ARBA00023136"/>
    </source>
</evidence>
<comment type="caution">
    <text evidence="9">The sequence shown here is derived from an EMBL/GenBank/DDBJ whole genome shotgun (WGS) entry which is preliminary data.</text>
</comment>
<dbReference type="InterPro" id="IPR037066">
    <property type="entry name" value="Plug_dom_sf"/>
</dbReference>
<dbReference type="SMART" id="SM00965">
    <property type="entry name" value="STN"/>
    <property type="match status" value="1"/>
</dbReference>
<evidence type="ECO:0000259" key="8">
    <source>
        <dbReference type="SMART" id="SM00965"/>
    </source>
</evidence>
<organism evidence="9 10">
    <name type="scientific">Sphingosinicella rhizophila</name>
    <dbReference type="NCBI Taxonomy" id="3050082"/>
    <lineage>
        <taxon>Bacteria</taxon>
        <taxon>Pseudomonadati</taxon>
        <taxon>Pseudomonadota</taxon>
        <taxon>Alphaproteobacteria</taxon>
        <taxon>Sphingomonadales</taxon>
        <taxon>Sphingosinicellaceae</taxon>
        <taxon>Sphingosinicella</taxon>
    </lineage>
</organism>